<dbReference type="GO" id="GO:0006520">
    <property type="term" value="P:amino acid metabolic process"/>
    <property type="evidence" value="ECO:0007669"/>
    <property type="project" value="InterPro"/>
</dbReference>
<evidence type="ECO:0000256" key="1">
    <source>
        <dbReference type="ARBA" id="ARBA00001933"/>
    </source>
</evidence>
<evidence type="ECO:0000313" key="7">
    <source>
        <dbReference type="Proteomes" id="UP000443843"/>
    </source>
</evidence>
<dbReference type="Pfam" id="PF01212">
    <property type="entry name" value="Beta_elim_lyase"/>
    <property type="match status" value="1"/>
</dbReference>
<dbReference type="Gene3D" id="3.40.640.10">
    <property type="entry name" value="Type I PLP-dependent aspartate aminotransferase-like (Major domain)"/>
    <property type="match status" value="1"/>
</dbReference>
<dbReference type="Proteomes" id="UP000443843">
    <property type="component" value="Unassembled WGS sequence"/>
</dbReference>
<dbReference type="SUPFAM" id="SSF53383">
    <property type="entry name" value="PLP-dependent transferases"/>
    <property type="match status" value="1"/>
</dbReference>
<dbReference type="PANTHER" id="PTHR48097">
    <property type="entry name" value="L-THREONINE ALDOLASE-RELATED"/>
    <property type="match status" value="1"/>
</dbReference>
<sequence length="343" mass="35515">MSDNCAGAAPEVLTAMIAAQKGRDRSYGHDAVTARAVEVIRQLFEAPEAEVFFVATGTAANALALATICPPWGSVYAARSAHLDVDECGAPGFFTGGATLRLLDHADGLVDPGTLDRALTGGRAGDVHAVQPAALSIAQISELGAAYSPAEVAALSAVAHWAGLRVHMDGARFANAVAYLGCTPADASWRAGVDVLSLGATKNGGLGAEAVIFFDPQLARDFGYRRKRGGHLLSKTRVVSAQIEAMFGDGLWLRLAARANATATRLAEGLAALPEVAVLNRVDGNMVFARFGRTVDAAMRAAGVRYSARPDGDGMVRARLVTAFDTTVEDVDAALRAARAGGA</sequence>
<evidence type="ECO:0000256" key="4">
    <source>
        <dbReference type="ARBA" id="ARBA00022898"/>
    </source>
</evidence>
<dbReference type="AlphaFoldDB" id="A0A844WCR8"/>
<organism evidence="6 7">
    <name type="scientific">Pseudooceanicola pacificus</name>
    <dbReference type="NCBI Taxonomy" id="2676438"/>
    <lineage>
        <taxon>Bacteria</taxon>
        <taxon>Pseudomonadati</taxon>
        <taxon>Pseudomonadota</taxon>
        <taxon>Alphaproteobacteria</taxon>
        <taxon>Rhodobacterales</taxon>
        <taxon>Paracoccaceae</taxon>
        <taxon>Pseudooceanicola</taxon>
    </lineage>
</organism>
<dbReference type="InterPro" id="IPR001597">
    <property type="entry name" value="ArAA_b-elim_lyase/Thr_aldolase"/>
</dbReference>
<dbReference type="InterPro" id="IPR015422">
    <property type="entry name" value="PyrdxlP-dep_Trfase_small"/>
</dbReference>
<evidence type="ECO:0000313" key="6">
    <source>
        <dbReference type="EMBL" id="MWB78052.1"/>
    </source>
</evidence>
<dbReference type="InterPro" id="IPR015424">
    <property type="entry name" value="PyrdxlP-dep_Trfase"/>
</dbReference>
<evidence type="ECO:0000259" key="5">
    <source>
        <dbReference type="Pfam" id="PF01212"/>
    </source>
</evidence>
<dbReference type="GO" id="GO:0016829">
    <property type="term" value="F:lyase activity"/>
    <property type="evidence" value="ECO:0007669"/>
    <property type="project" value="InterPro"/>
</dbReference>
<reference evidence="6 7" key="1">
    <citation type="submission" date="2019-11" db="EMBL/GenBank/DDBJ databases">
        <title>Pseudooceanicola pacifica sp. nov., isolated from deep-sea sediment of the Pacific Ocean.</title>
        <authorList>
            <person name="Lyu L."/>
        </authorList>
    </citation>
    <scope>NUCLEOTIDE SEQUENCE [LARGE SCALE GENOMIC DNA]</scope>
    <source>
        <strain evidence="6 7">216_PA32_1</strain>
    </source>
</reference>
<comment type="caution">
    <text evidence="6">The sequence shown here is derived from an EMBL/GenBank/DDBJ whole genome shotgun (WGS) entry which is preliminary data.</text>
</comment>
<comment type="subunit">
    <text evidence="3">Homotetramer.</text>
</comment>
<protein>
    <submittedName>
        <fullName evidence="6">Low specificity L-threonine aldolase</fullName>
    </submittedName>
</protein>
<feature type="domain" description="Aromatic amino acid beta-eliminating lyase/threonine aldolase" evidence="5">
    <location>
        <begin position="2"/>
        <end position="289"/>
    </location>
</feature>
<proteinExistence type="inferred from homology"/>
<evidence type="ECO:0000256" key="3">
    <source>
        <dbReference type="ARBA" id="ARBA00011881"/>
    </source>
</evidence>
<name>A0A844WCR8_9RHOB</name>
<keyword evidence="7" id="KW-1185">Reference proteome</keyword>
<dbReference type="InterPro" id="IPR015421">
    <property type="entry name" value="PyrdxlP-dep_Trfase_major"/>
</dbReference>
<dbReference type="PANTHER" id="PTHR48097:SF5">
    <property type="entry name" value="LOW SPECIFICITY L-THREONINE ALDOLASE"/>
    <property type="match status" value="1"/>
</dbReference>
<dbReference type="Gene3D" id="3.90.1150.10">
    <property type="entry name" value="Aspartate Aminotransferase, domain 1"/>
    <property type="match status" value="1"/>
</dbReference>
<comment type="cofactor">
    <cofactor evidence="1">
        <name>pyridoxal 5'-phosphate</name>
        <dbReference type="ChEBI" id="CHEBI:597326"/>
    </cofactor>
</comment>
<evidence type="ECO:0000256" key="2">
    <source>
        <dbReference type="ARBA" id="ARBA00006966"/>
    </source>
</evidence>
<dbReference type="EMBL" id="WNXQ01000004">
    <property type="protein sequence ID" value="MWB78052.1"/>
    <property type="molecule type" value="Genomic_DNA"/>
</dbReference>
<comment type="similarity">
    <text evidence="2">Belongs to the threonine aldolase family.</text>
</comment>
<gene>
    <name evidence="6" type="ORF">GLS40_08465</name>
</gene>
<keyword evidence="4" id="KW-0663">Pyridoxal phosphate</keyword>
<accession>A0A844WCR8</accession>